<dbReference type="EMBL" id="SJPS01000001">
    <property type="protein sequence ID" value="TWU29587.1"/>
    <property type="molecule type" value="Genomic_DNA"/>
</dbReference>
<dbReference type="AlphaFoldDB" id="A0A5C6D1Q9"/>
<reference evidence="1 2" key="1">
    <citation type="submission" date="2019-02" db="EMBL/GenBank/DDBJ databases">
        <title>Deep-cultivation of Planctomycetes and their phenomic and genomic characterization uncovers novel biology.</title>
        <authorList>
            <person name="Wiegand S."/>
            <person name="Jogler M."/>
            <person name="Boedeker C."/>
            <person name="Pinto D."/>
            <person name="Vollmers J."/>
            <person name="Rivas-Marin E."/>
            <person name="Kohn T."/>
            <person name="Peeters S.H."/>
            <person name="Heuer A."/>
            <person name="Rast P."/>
            <person name="Oberbeckmann S."/>
            <person name="Bunk B."/>
            <person name="Jeske O."/>
            <person name="Meyerdierks A."/>
            <person name="Storesund J.E."/>
            <person name="Kallscheuer N."/>
            <person name="Luecker S."/>
            <person name="Lage O.M."/>
            <person name="Pohl T."/>
            <person name="Merkel B.J."/>
            <person name="Hornburger P."/>
            <person name="Mueller R.-W."/>
            <person name="Bruemmer F."/>
            <person name="Labrenz M."/>
            <person name="Spormann A.M."/>
            <person name="Op Den Camp H."/>
            <person name="Overmann J."/>
            <person name="Amann R."/>
            <person name="Jetten M.S.M."/>
            <person name="Mascher T."/>
            <person name="Medema M.H."/>
            <person name="Devos D.P."/>
            <person name="Kaster A.-K."/>
            <person name="Ovreas L."/>
            <person name="Rohde M."/>
            <person name="Galperin M.Y."/>
            <person name="Jogler C."/>
        </authorList>
    </citation>
    <scope>NUCLEOTIDE SEQUENCE [LARGE SCALE GENOMIC DNA]</scope>
    <source>
        <strain evidence="1 2">Pla144</strain>
    </source>
</reference>
<sequence>MRQLVDVKETSNHAVSTYYIVSALAFSGVAQCKFSKLYDFTRWAECSQRLNNALAAGLVFGAFADGVASADGRHLRSLQIEVA</sequence>
<organism evidence="1 2">
    <name type="scientific">Bythopirellula polymerisocia</name>
    <dbReference type="NCBI Taxonomy" id="2528003"/>
    <lineage>
        <taxon>Bacteria</taxon>
        <taxon>Pseudomonadati</taxon>
        <taxon>Planctomycetota</taxon>
        <taxon>Planctomycetia</taxon>
        <taxon>Pirellulales</taxon>
        <taxon>Lacipirellulaceae</taxon>
        <taxon>Bythopirellula</taxon>
    </lineage>
</organism>
<keyword evidence="2" id="KW-1185">Reference proteome</keyword>
<proteinExistence type="predicted"/>
<comment type="caution">
    <text evidence="1">The sequence shown here is derived from an EMBL/GenBank/DDBJ whole genome shotgun (WGS) entry which is preliminary data.</text>
</comment>
<evidence type="ECO:0000313" key="2">
    <source>
        <dbReference type="Proteomes" id="UP000318437"/>
    </source>
</evidence>
<accession>A0A5C6D1Q9</accession>
<gene>
    <name evidence="1" type="ORF">Pla144_03650</name>
</gene>
<evidence type="ECO:0000313" key="1">
    <source>
        <dbReference type="EMBL" id="TWU29587.1"/>
    </source>
</evidence>
<name>A0A5C6D1Q9_9BACT</name>
<protein>
    <submittedName>
        <fullName evidence="1">Uncharacterized protein</fullName>
    </submittedName>
</protein>
<dbReference type="Proteomes" id="UP000318437">
    <property type="component" value="Unassembled WGS sequence"/>
</dbReference>